<dbReference type="Gene3D" id="3.40.718.10">
    <property type="entry name" value="Isopropylmalate Dehydrogenase"/>
    <property type="match status" value="1"/>
</dbReference>
<dbReference type="SUPFAM" id="SSF53659">
    <property type="entry name" value="Isocitrate/Isopropylmalate dehydrogenase-like"/>
    <property type="match status" value="1"/>
</dbReference>
<dbReference type="GO" id="GO:0005737">
    <property type="term" value="C:cytoplasm"/>
    <property type="evidence" value="ECO:0007669"/>
    <property type="project" value="UniProtKB-SubCell"/>
</dbReference>
<keyword evidence="5 10" id="KW-0443">Lipid metabolism</keyword>
<comment type="subunit">
    <text evidence="9 10">Homodimer. Probably interacts with PlsY.</text>
</comment>
<dbReference type="EC" id="2.3.1.274" evidence="8 10"/>
<comment type="similarity">
    <text evidence="10">Belongs to the PlsX family.</text>
</comment>
<evidence type="ECO:0000256" key="4">
    <source>
        <dbReference type="ARBA" id="ARBA00022679"/>
    </source>
</evidence>
<keyword evidence="11" id="KW-0012">Acyltransferase</keyword>
<dbReference type="Proteomes" id="UP000230859">
    <property type="component" value="Unassembled WGS sequence"/>
</dbReference>
<evidence type="ECO:0000256" key="9">
    <source>
        <dbReference type="ARBA" id="ARBA00046608"/>
    </source>
</evidence>
<name>A0A2H0LS92_9BACT</name>
<evidence type="ECO:0000256" key="8">
    <source>
        <dbReference type="ARBA" id="ARBA00024069"/>
    </source>
</evidence>
<proteinExistence type="inferred from homology"/>
<evidence type="ECO:0000256" key="1">
    <source>
        <dbReference type="ARBA" id="ARBA00001232"/>
    </source>
</evidence>
<dbReference type="Pfam" id="PF02504">
    <property type="entry name" value="FA_synthesis"/>
    <property type="match status" value="1"/>
</dbReference>
<evidence type="ECO:0000256" key="2">
    <source>
        <dbReference type="ARBA" id="ARBA00022490"/>
    </source>
</evidence>
<accession>A0A2H0LS92</accession>
<keyword evidence="7 10" id="KW-1208">Phospholipid metabolism</keyword>
<evidence type="ECO:0000256" key="7">
    <source>
        <dbReference type="ARBA" id="ARBA00023264"/>
    </source>
</evidence>
<dbReference type="PIRSF" id="PIRSF002465">
    <property type="entry name" value="Phsphlp_syn_PlsX"/>
    <property type="match status" value="1"/>
</dbReference>
<evidence type="ECO:0000313" key="12">
    <source>
        <dbReference type="Proteomes" id="UP000230859"/>
    </source>
</evidence>
<comment type="subcellular location">
    <subcellularLocation>
        <location evidence="10">Cytoplasm</location>
    </subcellularLocation>
    <text evidence="10">Associated with the membrane possibly through PlsY.</text>
</comment>
<protein>
    <recommendedName>
        <fullName evidence="8 10">Phosphate acyltransferase</fullName>
        <ecNumber evidence="8 10">2.3.1.274</ecNumber>
    </recommendedName>
    <alternativeName>
        <fullName evidence="10">Acyl-ACP phosphotransacylase</fullName>
    </alternativeName>
    <alternativeName>
        <fullName evidence="10">Acyl-[acyl-carrier-protein]--phosphate acyltransferase</fullName>
    </alternativeName>
    <alternativeName>
        <fullName evidence="10">Phosphate-acyl-ACP acyltransferase</fullName>
    </alternativeName>
</protein>
<dbReference type="EMBL" id="PCVY01000016">
    <property type="protein sequence ID" value="PIQ87292.1"/>
    <property type="molecule type" value="Genomic_DNA"/>
</dbReference>
<dbReference type="HAMAP" id="MF_00019">
    <property type="entry name" value="PlsX"/>
    <property type="match status" value="1"/>
</dbReference>
<dbReference type="GO" id="GO:0006633">
    <property type="term" value="P:fatty acid biosynthetic process"/>
    <property type="evidence" value="ECO:0007669"/>
    <property type="project" value="UniProtKB-UniRule"/>
</dbReference>
<keyword evidence="3 10" id="KW-0444">Lipid biosynthesis</keyword>
<organism evidence="11 12">
    <name type="scientific">Candidatus Abzuiibacterium crystallinum</name>
    <dbReference type="NCBI Taxonomy" id="1974748"/>
    <lineage>
        <taxon>Bacteria</taxon>
        <taxon>Pseudomonadati</taxon>
        <taxon>Candidatus Omnitrophota</taxon>
        <taxon>Candidatus Abzuiibacterium</taxon>
    </lineage>
</organism>
<evidence type="ECO:0000313" key="11">
    <source>
        <dbReference type="EMBL" id="PIQ87292.1"/>
    </source>
</evidence>
<dbReference type="AlphaFoldDB" id="A0A2H0LS92"/>
<keyword evidence="6 10" id="KW-0594">Phospholipid biosynthesis</keyword>
<evidence type="ECO:0000256" key="3">
    <source>
        <dbReference type="ARBA" id="ARBA00022516"/>
    </source>
</evidence>
<reference evidence="11 12" key="1">
    <citation type="submission" date="2017-09" db="EMBL/GenBank/DDBJ databases">
        <title>Depth-based differentiation of microbial function through sediment-hosted aquifers and enrichment of novel symbionts in the deep terrestrial subsurface.</title>
        <authorList>
            <person name="Probst A.J."/>
            <person name="Ladd B."/>
            <person name="Jarett J.K."/>
            <person name="Geller-Mcgrath D.E."/>
            <person name="Sieber C.M."/>
            <person name="Emerson J.B."/>
            <person name="Anantharaman K."/>
            <person name="Thomas B.C."/>
            <person name="Malmstrom R."/>
            <person name="Stieglmeier M."/>
            <person name="Klingl A."/>
            <person name="Woyke T."/>
            <person name="Ryan C.M."/>
            <person name="Banfield J.F."/>
        </authorList>
    </citation>
    <scope>NUCLEOTIDE SEQUENCE [LARGE SCALE GENOMIC DNA]</scope>
    <source>
        <strain evidence="11">CG11_big_fil_rev_8_21_14_0_20_45_26</strain>
    </source>
</reference>
<dbReference type="NCBIfam" id="TIGR00182">
    <property type="entry name" value="plsX"/>
    <property type="match status" value="1"/>
</dbReference>
<evidence type="ECO:0000256" key="5">
    <source>
        <dbReference type="ARBA" id="ARBA00023098"/>
    </source>
</evidence>
<dbReference type="PANTHER" id="PTHR30100:SF1">
    <property type="entry name" value="PHOSPHATE ACYLTRANSFERASE"/>
    <property type="match status" value="1"/>
</dbReference>
<gene>
    <name evidence="10" type="primary">plsX</name>
    <name evidence="11" type="ORF">COV74_01855</name>
</gene>
<comment type="caution">
    <text evidence="11">The sequence shown here is derived from an EMBL/GenBank/DDBJ whole genome shotgun (WGS) entry which is preliminary data.</text>
</comment>
<dbReference type="GO" id="GO:0043811">
    <property type="term" value="F:phosphate:acyl-[acyl carrier protein] acyltransferase activity"/>
    <property type="evidence" value="ECO:0007669"/>
    <property type="project" value="UniProtKB-UniRule"/>
</dbReference>
<dbReference type="InterPro" id="IPR003664">
    <property type="entry name" value="FA_synthesis"/>
</dbReference>
<comment type="catalytic activity">
    <reaction evidence="1 10">
        <text>a fatty acyl-[ACP] + phosphate = an acyl phosphate + holo-[ACP]</text>
        <dbReference type="Rhea" id="RHEA:42292"/>
        <dbReference type="Rhea" id="RHEA-COMP:9685"/>
        <dbReference type="Rhea" id="RHEA-COMP:14125"/>
        <dbReference type="ChEBI" id="CHEBI:43474"/>
        <dbReference type="ChEBI" id="CHEBI:59918"/>
        <dbReference type="ChEBI" id="CHEBI:64479"/>
        <dbReference type="ChEBI" id="CHEBI:138651"/>
        <dbReference type="EC" id="2.3.1.274"/>
    </reaction>
</comment>
<keyword evidence="2 10" id="KW-0963">Cytoplasm</keyword>
<dbReference type="GO" id="GO:0008654">
    <property type="term" value="P:phospholipid biosynthetic process"/>
    <property type="evidence" value="ECO:0007669"/>
    <property type="project" value="UniProtKB-KW"/>
</dbReference>
<dbReference type="UniPathway" id="UPA00085"/>
<keyword evidence="4 10" id="KW-0808">Transferase</keyword>
<evidence type="ECO:0000256" key="10">
    <source>
        <dbReference type="HAMAP-Rule" id="MF_00019"/>
    </source>
</evidence>
<comment type="pathway">
    <text evidence="10">Lipid metabolism; phospholipid metabolism.</text>
</comment>
<dbReference type="InterPro" id="IPR012281">
    <property type="entry name" value="Phospholipid_synth_PlsX-like"/>
</dbReference>
<sequence length="349" mass="37329">MIKVAVDGMGGDYAPQTIVDGAVEAALAYTDIDEIVIVGREDAIKRELKKHKVQGGQISIHHASEVIDMGDSPVKAIKKKKDSSLAVCIDLLKRKEVDAVISAGNTGAVVAGATLNLGLLPGVTRPGIAITFPTLHGISLALDVGANIDPSAHHLVQYAIMGEAYSRFLLKKKKPAVALLNIGEEESKGTEVLQDAYRMLRDSGINFIGNIEGRDFFGGKADCIVCDGFVGNVVLKMIESIIEVFVSLVSNEIKKDFLAKIGAFFCQNAFESIRRQTNYEEAGGAPLLGVDGVVIIGHGISSARAIRNAIRTGANMVENQVNNHIIEELKIREQNHHTGSANPTQKPTA</sequence>
<evidence type="ECO:0000256" key="6">
    <source>
        <dbReference type="ARBA" id="ARBA00023209"/>
    </source>
</evidence>
<comment type="function">
    <text evidence="10">Catalyzes the reversible formation of acyl-phosphate (acyl-PO(4)) from acyl-[acyl-carrier-protein] (acyl-ACP). This enzyme utilizes acyl-ACP as fatty acyl donor, but not acyl-CoA.</text>
</comment>
<dbReference type="PANTHER" id="PTHR30100">
    <property type="entry name" value="FATTY ACID/PHOSPHOLIPID SYNTHESIS PROTEIN PLSX"/>
    <property type="match status" value="1"/>
</dbReference>